<protein>
    <submittedName>
        <fullName evidence="1">Uncharacterized protein</fullName>
    </submittedName>
</protein>
<keyword evidence="2" id="KW-1185">Reference proteome</keyword>
<reference evidence="1 2" key="1">
    <citation type="journal article" date="2018" name="Mol. Biol. Evol.">
        <title>Broad Genomic Sampling Reveals a Smut Pathogenic Ancestry of the Fungal Clade Ustilaginomycotina.</title>
        <authorList>
            <person name="Kijpornyongpan T."/>
            <person name="Mondo S.J."/>
            <person name="Barry K."/>
            <person name="Sandor L."/>
            <person name="Lee J."/>
            <person name="Lipzen A."/>
            <person name="Pangilinan J."/>
            <person name="LaButti K."/>
            <person name="Hainaut M."/>
            <person name="Henrissat B."/>
            <person name="Grigoriev I.V."/>
            <person name="Spatafora J.W."/>
            <person name="Aime M.C."/>
        </authorList>
    </citation>
    <scope>NUCLEOTIDE SEQUENCE [LARGE SCALE GENOMIC DNA]</scope>
    <source>
        <strain evidence="1 2">SA 807</strain>
    </source>
</reference>
<proteinExistence type="predicted"/>
<dbReference type="Proteomes" id="UP000245626">
    <property type="component" value="Unassembled WGS sequence"/>
</dbReference>
<gene>
    <name evidence="1" type="ORF">IE53DRAFT_275372</name>
</gene>
<name>A0ACD0P893_9BASI</name>
<evidence type="ECO:0000313" key="1">
    <source>
        <dbReference type="EMBL" id="PWN54216.1"/>
    </source>
</evidence>
<accession>A0ACD0P893</accession>
<sequence length="77" mass="8937">MVRGETAGMDSIAFGCSYVLCRFALFWPQPFFLVFGFWFPVLVFDFLQKKGPLGSRLSILQRHALRLQVTPRPHPRH</sequence>
<organism evidence="1 2">
    <name type="scientific">Violaceomyces palustris</name>
    <dbReference type="NCBI Taxonomy" id="1673888"/>
    <lineage>
        <taxon>Eukaryota</taxon>
        <taxon>Fungi</taxon>
        <taxon>Dikarya</taxon>
        <taxon>Basidiomycota</taxon>
        <taxon>Ustilaginomycotina</taxon>
        <taxon>Ustilaginomycetes</taxon>
        <taxon>Violaceomycetales</taxon>
        <taxon>Violaceomycetaceae</taxon>
        <taxon>Violaceomyces</taxon>
    </lineage>
</organism>
<evidence type="ECO:0000313" key="2">
    <source>
        <dbReference type="Proteomes" id="UP000245626"/>
    </source>
</evidence>
<dbReference type="EMBL" id="KZ819691">
    <property type="protein sequence ID" value="PWN54216.1"/>
    <property type="molecule type" value="Genomic_DNA"/>
</dbReference>